<dbReference type="AlphaFoldDB" id="A0A8H5G8A8"/>
<dbReference type="InterPro" id="IPR036851">
    <property type="entry name" value="Chloroperoxidase-like_sf"/>
</dbReference>
<evidence type="ECO:0000259" key="8">
    <source>
        <dbReference type="PROSITE" id="PS51405"/>
    </source>
</evidence>
<dbReference type="Pfam" id="PF01328">
    <property type="entry name" value="Peroxidase_2"/>
    <property type="match status" value="1"/>
</dbReference>
<dbReference type="PANTHER" id="PTHR33577">
    <property type="entry name" value="STERIGMATOCYSTIN BIOSYNTHESIS PEROXIDASE STCC-RELATED"/>
    <property type="match status" value="1"/>
</dbReference>
<comment type="cofactor">
    <cofactor evidence="1">
        <name>heme b</name>
        <dbReference type="ChEBI" id="CHEBI:60344"/>
    </cofactor>
</comment>
<comment type="caution">
    <text evidence="9">The sequence shown here is derived from an EMBL/GenBank/DDBJ whole genome shotgun (WGS) entry which is preliminary data.</text>
</comment>
<dbReference type="InterPro" id="IPR000028">
    <property type="entry name" value="Chloroperoxidase"/>
</dbReference>
<keyword evidence="3" id="KW-0349">Heme</keyword>
<feature type="domain" description="Heme haloperoxidase family profile" evidence="8">
    <location>
        <begin position="91"/>
        <end position="301"/>
    </location>
</feature>
<evidence type="ECO:0000313" key="9">
    <source>
        <dbReference type="EMBL" id="KAF5360184.1"/>
    </source>
</evidence>
<keyword evidence="4" id="KW-0479">Metal-binding</keyword>
<keyword evidence="5" id="KW-0560">Oxidoreductase</keyword>
<evidence type="ECO:0000256" key="6">
    <source>
        <dbReference type="ARBA" id="ARBA00023004"/>
    </source>
</evidence>
<dbReference type="GO" id="GO:0004601">
    <property type="term" value="F:peroxidase activity"/>
    <property type="evidence" value="ECO:0007669"/>
    <property type="project" value="UniProtKB-KW"/>
</dbReference>
<sequence>MLWRASCVTSLFAPSSWSIRCINEEYNSFLVFPSSSLPLYLPPTVMGVVQSVAQNVYVFSWDACLTAANLVTPNLKAGQVVPKGRPGEGGKWPEYVAPKDGDSRCCCPALNALANHGILPHDGRNITFKELNEACRTVYNFAGTFCFFVPNYAANMLHKNYSKDTFDLAELNLHNGIEHDASLTRQDTHFDPDQGKPHLPYIRELLDSATKKDAQGRSILTADDLSKFSAKRRVDAQASNPEFSLATIHKVFGSSNSSTLLTIFGGIVPDLKIILEEERLPEGWEPSIRSRMGLTFASFNLTVFKVENGTKKYMSSAEDKKRTD</sequence>
<dbReference type="GO" id="GO:0046872">
    <property type="term" value="F:metal ion binding"/>
    <property type="evidence" value="ECO:0007669"/>
    <property type="project" value="UniProtKB-KW"/>
</dbReference>
<comment type="similarity">
    <text evidence="7">Belongs to the chloroperoxidase family.</text>
</comment>
<dbReference type="PROSITE" id="PS51405">
    <property type="entry name" value="HEME_HALOPEROXIDASE"/>
    <property type="match status" value="1"/>
</dbReference>
<keyword evidence="2" id="KW-0575">Peroxidase</keyword>
<evidence type="ECO:0000256" key="4">
    <source>
        <dbReference type="ARBA" id="ARBA00022723"/>
    </source>
</evidence>
<evidence type="ECO:0000256" key="3">
    <source>
        <dbReference type="ARBA" id="ARBA00022617"/>
    </source>
</evidence>
<evidence type="ECO:0000256" key="5">
    <source>
        <dbReference type="ARBA" id="ARBA00023002"/>
    </source>
</evidence>
<keyword evidence="6" id="KW-0408">Iron</keyword>
<name>A0A8H5G8A8_9AGAR</name>
<dbReference type="OrthoDB" id="407298at2759"/>
<dbReference type="Proteomes" id="UP000559256">
    <property type="component" value="Unassembled WGS sequence"/>
</dbReference>
<reference evidence="9 10" key="1">
    <citation type="journal article" date="2020" name="ISME J.">
        <title>Uncovering the hidden diversity of litter-decomposition mechanisms in mushroom-forming fungi.</title>
        <authorList>
            <person name="Floudas D."/>
            <person name="Bentzer J."/>
            <person name="Ahren D."/>
            <person name="Johansson T."/>
            <person name="Persson P."/>
            <person name="Tunlid A."/>
        </authorList>
    </citation>
    <scope>NUCLEOTIDE SEQUENCE [LARGE SCALE GENOMIC DNA]</scope>
    <source>
        <strain evidence="9 10">CBS 291.85</strain>
    </source>
</reference>
<gene>
    <name evidence="9" type="ORF">D9758_011334</name>
</gene>
<dbReference type="PANTHER" id="PTHR33577:SF18">
    <property type="entry name" value="HEME HALOPEROXIDASE FAMILY PROFILE DOMAIN-CONTAINING PROTEIN"/>
    <property type="match status" value="1"/>
</dbReference>
<evidence type="ECO:0000256" key="1">
    <source>
        <dbReference type="ARBA" id="ARBA00001970"/>
    </source>
</evidence>
<keyword evidence="10" id="KW-1185">Reference proteome</keyword>
<accession>A0A8H5G8A8</accession>
<protein>
    <recommendedName>
        <fullName evidence="8">Heme haloperoxidase family profile domain-containing protein</fullName>
    </recommendedName>
</protein>
<evidence type="ECO:0000256" key="7">
    <source>
        <dbReference type="ARBA" id="ARBA00025795"/>
    </source>
</evidence>
<proteinExistence type="inferred from homology"/>
<dbReference type="EMBL" id="JAACJM010000044">
    <property type="protein sequence ID" value="KAF5360184.1"/>
    <property type="molecule type" value="Genomic_DNA"/>
</dbReference>
<organism evidence="9 10">
    <name type="scientific">Tetrapyrgos nigripes</name>
    <dbReference type="NCBI Taxonomy" id="182062"/>
    <lineage>
        <taxon>Eukaryota</taxon>
        <taxon>Fungi</taxon>
        <taxon>Dikarya</taxon>
        <taxon>Basidiomycota</taxon>
        <taxon>Agaricomycotina</taxon>
        <taxon>Agaricomycetes</taxon>
        <taxon>Agaricomycetidae</taxon>
        <taxon>Agaricales</taxon>
        <taxon>Marasmiineae</taxon>
        <taxon>Marasmiaceae</taxon>
        <taxon>Tetrapyrgos</taxon>
    </lineage>
</organism>
<dbReference type="Gene3D" id="1.10.489.10">
    <property type="entry name" value="Chloroperoxidase-like"/>
    <property type="match status" value="1"/>
</dbReference>
<evidence type="ECO:0000313" key="10">
    <source>
        <dbReference type="Proteomes" id="UP000559256"/>
    </source>
</evidence>
<evidence type="ECO:0000256" key="2">
    <source>
        <dbReference type="ARBA" id="ARBA00022559"/>
    </source>
</evidence>
<dbReference type="SUPFAM" id="SSF47571">
    <property type="entry name" value="Cloroperoxidase"/>
    <property type="match status" value="1"/>
</dbReference>